<evidence type="ECO:0000313" key="2">
    <source>
        <dbReference type="Proteomes" id="UP000253941"/>
    </source>
</evidence>
<accession>A0A369TET5</accession>
<organism evidence="1 2">
    <name type="scientific">Ferruginivarius sediminum</name>
    <dbReference type="NCBI Taxonomy" id="2661937"/>
    <lineage>
        <taxon>Bacteria</taxon>
        <taxon>Pseudomonadati</taxon>
        <taxon>Pseudomonadota</taxon>
        <taxon>Alphaproteobacteria</taxon>
        <taxon>Rhodospirillales</taxon>
        <taxon>Rhodospirillaceae</taxon>
        <taxon>Ferruginivarius</taxon>
    </lineage>
</organism>
<sequence>MYTGDALAVRIAHDEHRRLYDYWQTKAPPGKLPARKDIDPLDIPGMLPRIALIDVLREAEGVTFRYRLAGTEIVERAGRDPTGRRFDELYRGDYLVNAVNTYSHIVEAAAPHLSERTFPLVEGKEFLRYDRLILPLAADGRTVDMLILLIAVIEHRRDDRPSANR</sequence>
<protein>
    <submittedName>
        <fullName evidence="1">PAS domain-containing protein</fullName>
    </submittedName>
</protein>
<comment type="caution">
    <text evidence="1">The sequence shown here is derived from an EMBL/GenBank/DDBJ whole genome shotgun (WGS) entry which is preliminary data.</text>
</comment>
<dbReference type="InterPro" id="IPR009922">
    <property type="entry name" value="DUF1457"/>
</dbReference>
<proteinExistence type="predicted"/>
<dbReference type="EMBL" id="QPMH01000004">
    <property type="protein sequence ID" value="RDD62637.1"/>
    <property type="molecule type" value="Genomic_DNA"/>
</dbReference>
<dbReference type="RefSeq" id="WP_114581212.1">
    <property type="nucleotide sequence ID" value="NZ_QPMH01000004.1"/>
</dbReference>
<dbReference type="Pfam" id="PF07310">
    <property type="entry name" value="PAS_5"/>
    <property type="match status" value="1"/>
</dbReference>
<gene>
    <name evidence="1" type="ORF">DRB17_05605</name>
</gene>
<name>A0A369TET5_9PROT</name>
<reference evidence="1 2" key="1">
    <citation type="submission" date="2018-07" db="EMBL/GenBank/DDBJ databases">
        <title>Venubactetium sediminum gen. nov., sp. nov., isolated from a marine solar saltern.</title>
        <authorList>
            <person name="Wang S."/>
        </authorList>
    </citation>
    <scope>NUCLEOTIDE SEQUENCE [LARGE SCALE GENOMIC DNA]</scope>
    <source>
        <strain evidence="1 2">WD2A32</strain>
    </source>
</reference>
<dbReference type="AlphaFoldDB" id="A0A369TET5"/>
<evidence type="ECO:0000313" key="1">
    <source>
        <dbReference type="EMBL" id="RDD62637.1"/>
    </source>
</evidence>
<dbReference type="Proteomes" id="UP000253941">
    <property type="component" value="Unassembled WGS sequence"/>
</dbReference>
<keyword evidence="2" id="KW-1185">Reference proteome</keyword>